<dbReference type="Proteomes" id="UP001497482">
    <property type="component" value="Chromosome 19"/>
</dbReference>
<reference evidence="2 3" key="1">
    <citation type="submission" date="2024-04" db="EMBL/GenBank/DDBJ databases">
        <authorList>
            <person name="Waldvogel A.-M."/>
            <person name="Schoenle A."/>
        </authorList>
    </citation>
    <scope>NUCLEOTIDE SEQUENCE [LARGE SCALE GENOMIC DNA]</scope>
</reference>
<dbReference type="AlphaFoldDB" id="A0AAV2KLI1"/>
<keyword evidence="3" id="KW-1185">Reference proteome</keyword>
<keyword evidence="1" id="KW-0175">Coiled coil</keyword>
<dbReference type="PANTHER" id="PTHR19378">
    <property type="entry name" value="GOLGIN- RELATED"/>
    <property type="match status" value="1"/>
</dbReference>
<sequence length="120" mass="13928">MAGAAREQKYTGACLHGHCEALHRAMYTELQQVVLRPQVPPLASEQPQLCPNAQELSMKLMDAESQLQRLQQVMQEIMSEVKSKRLQLDRNKLVKRERDLYIFFHLDPRLLQKVVEDVES</sequence>
<accession>A0AAV2KLI1</accession>
<dbReference type="GO" id="GO:0051225">
    <property type="term" value="P:spindle assembly"/>
    <property type="evidence" value="ECO:0007669"/>
    <property type="project" value="InterPro"/>
</dbReference>
<dbReference type="GO" id="GO:0005815">
    <property type="term" value="C:microtubule organizing center"/>
    <property type="evidence" value="ECO:0007669"/>
    <property type="project" value="TreeGrafter"/>
</dbReference>
<organism evidence="2 3">
    <name type="scientific">Knipowitschia caucasica</name>
    <name type="common">Caucasian dwarf goby</name>
    <name type="synonym">Pomatoschistus caucasicus</name>
    <dbReference type="NCBI Taxonomy" id="637954"/>
    <lineage>
        <taxon>Eukaryota</taxon>
        <taxon>Metazoa</taxon>
        <taxon>Chordata</taxon>
        <taxon>Craniata</taxon>
        <taxon>Vertebrata</taxon>
        <taxon>Euteleostomi</taxon>
        <taxon>Actinopterygii</taxon>
        <taxon>Neopterygii</taxon>
        <taxon>Teleostei</taxon>
        <taxon>Neoteleostei</taxon>
        <taxon>Acanthomorphata</taxon>
        <taxon>Gobiaria</taxon>
        <taxon>Gobiiformes</taxon>
        <taxon>Gobioidei</taxon>
        <taxon>Gobiidae</taxon>
        <taxon>Gobiinae</taxon>
        <taxon>Knipowitschia</taxon>
    </lineage>
</organism>
<dbReference type="GO" id="GO:0070652">
    <property type="term" value="C:HAUS complex"/>
    <property type="evidence" value="ECO:0007669"/>
    <property type="project" value="InterPro"/>
</dbReference>
<dbReference type="PANTHER" id="PTHR19378:SF0">
    <property type="entry name" value="HAUS AUGMIN-LIKE COMPLEX SUBUNIT 3"/>
    <property type="match status" value="1"/>
</dbReference>
<evidence type="ECO:0000313" key="3">
    <source>
        <dbReference type="Proteomes" id="UP001497482"/>
    </source>
</evidence>
<gene>
    <name evidence="2" type="ORF">KC01_LOCUS20244</name>
</gene>
<dbReference type="InterPro" id="IPR026206">
    <property type="entry name" value="HAUS3"/>
</dbReference>
<dbReference type="EMBL" id="OZ035841">
    <property type="protein sequence ID" value="CAL1590791.1"/>
    <property type="molecule type" value="Genomic_DNA"/>
</dbReference>
<protein>
    <submittedName>
        <fullName evidence="2">Uncharacterized protein</fullName>
    </submittedName>
</protein>
<dbReference type="GO" id="GO:0031023">
    <property type="term" value="P:microtubule organizing center organization"/>
    <property type="evidence" value="ECO:0007669"/>
    <property type="project" value="TreeGrafter"/>
</dbReference>
<feature type="coiled-coil region" evidence="1">
    <location>
        <begin position="53"/>
        <end position="87"/>
    </location>
</feature>
<evidence type="ECO:0000256" key="1">
    <source>
        <dbReference type="SAM" id="Coils"/>
    </source>
</evidence>
<name>A0AAV2KLI1_KNICA</name>
<evidence type="ECO:0000313" key="2">
    <source>
        <dbReference type="EMBL" id="CAL1590791.1"/>
    </source>
</evidence>
<proteinExistence type="predicted"/>
<dbReference type="GO" id="GO:0072686">
    <property type="term" value="C:mitotic spindle"/>
    <property type="evidence" value="ECO:0007669"/>
    <property type="project" value="TreeGrafter"/>
</dbReference>